<evidence type="ECO:0000256" key="1">
    <source>
        <dbReference type="SAM" id="MobiDB-lite"/>
    </source>
</evidence>
<name>A0A8H7J4S2_9PLEO</name>
<feature type="region of interest" description="Disordered" evidence="1">
    <location>
        <begin position="1"/>
        <end position="33"/>
    </location>
</feature>
<dbReference type="Proteomes" id="UP000651452">
    <property type="component" value="Unassembled WGS sequence"/>
</dbReference>
<dbReference type="EMBL" id="RZGK01000011">
    <property type="protein sequence ID" value="KAF9695591.1"/>
    <property type="molecule type" value="Genomic_DNA"/>
</dbReference>
<gene>
    <name evidence="2" type="ORF">EKO04_006643</name>
</gene>
<reference evidence="2" key="2">
    <citation type="submission" date="2020-09" db="EMBL/GenBank/DDBJ databases">
        <title>Reference genome assembly for Australian Ascochyta lentis isolate Al4.</title>
        <authorList>
            <person name="Lee R.C."/>
            <person name="Farfan-Caceres L.M."/>
            <person name="Debler J.W."/>
            <person name="Williams A.H."/>
            <person name="Henares B.M."/>
        </authorList>
    </citation>
    <scope>NUCLEOTIDE SEQUENCE</scope>
    <source>
        <strain evidence="2">Al4</strain>
    </source>
</reference>
<dbReference type="AlphaFoldDB" id="A0A8H7J4S2"/>
<sequence>MAKTRNKSLEAQDPLTSLLPNLPKPLQTRPLNPNPVVPVTVKSNLDAAQSGNYSYHNTVSEDSALQEASAIVSSAGTTTATLENSSKGLGYWAERRARKKRRRAECEEAQRLSSLLDKRGTDLDGDVVAGARRKALKLDLESKGYERYFTRHDVPNVIRSNKKQEGIRMSLISVDGGLGKPIHNFLRFEGRPVHNSCMVDVVHLNATHGTQAESWVGDALIRILESPVDYVSASSGPDELKSLPHGQVQAAVPEVGCMDYSELLVLPATPSHTTDLAQSHHIKRGSSLDAQISSGLQRFWWGDLEAEEGMDYPWRCLLLE</sequence>
<comment type="caution">
    <text evidence="2">The sequence shown here is derived from an EMBL/GenBank/DDBJ whole genome shotgun (WGS) entry which is preliminary data.</text>
</comment>
<accession>A0A8H7J4S2</accession>
<organism evidence="2 3">
    <name type="scientific">Ascochyta lentis</name>
    <dbReference type="NCBI Taxonomy" id="205686"/>
    <lineage>
        <taxon>Eukaryota</taxon>
        <taxon>Fungi</taxon>
        <taxon>Dikarya</taxon>
        <taxon>Ascomycota</taxon>
        <taxon>Pezizomycotina</taxon>
        <taxon>Dothideomycetes</taxon>
        <taxon>Pleosporomycetidae</taxon>
        <taxon>Pleosporales</taxon>
        <taxon>Pleosporineae</taxon>
        <taxon>Didymellaceae</taxon>
        <taxon>Ascochyta</taxon>
    </lineage>
</organism>
<evidence type="ECO:0000313" key="3">
    <source>
        <dbReference type="Proteomes" id="UP000651452"/>
    </source>
</evidence>
<protein>
    <submittedName>
        <fullName evidence="2">Uncharacterized protein</fullName>
    </submittedName>
</protein>
<reference evidence="2" key="1">
    <citation type="submission" date="2018-12" db="EMBL/GenBank/DDBJ databases">
        <authorList>
            <person name="Syme R.A."/>
            <person name="Farfan-Caceres L."/>
            <person name="Lichtenzveig J."/>
        </authorList>
    </citation>
    <scope>NUCLEOTIDE SEQUENCE</scope>
    <source>
        <strain evidence="2">Al4</strain>
    </source>
</reference>
<proteinExistence type="predicted"/>
<evidence type="ECO:0000313" key="2">
    <source>
        <dbReference type="EMBL" id="KAF9695591.1"/>
    </source>
</evidence>
<keyword evidence="3" id="KW-1185">Reference proteome</keyword>